<protein>
    <submittedName>
        <fullName evidence="1">Uncharacterized protein</fullName>
    </submittedName>
</protein>
<reference evidence="1 2" key="2">
    <citation type="submission" date="2018-12" db="EMBL/GenBank/DDBJ databases">
        <title>Rhizobacter gummiphilus sp. nov., a rubber-degrading bacterium isolated from the soil of a botanical garden in Japan.</title>
        <authorList>
            <person name="Shunsuke S.S."/>
        </authorList>
    </citation>
    <scope>NUCLEOTIDE SEQUENCE [LARGE SCALE GENOMIC DNA]</scope>
    <source>
        <strain evidence="1 2">S-16</strain>
    </source>
</reference>
<dbReference type="EMBL" id="QUSW01000016">
    <property type="protein sequence ID" value="RQP21160.1"/>
    <property type="molecule type" value="Genomic_DNA"/>
</dbReference>
<proteinExistence type="predicted"/>
<name>A0A3N7HGP3_9BURK</name>
<sequence length="106" mass="12081">MTIARKHTRPLSVDGVQYRWMLKETDYGAWFELLLVVEAEECRNGEQLVAHIEALHRRENDAVTPGVVAELIRVARKSGWDPTRPGSRPVCDDLFLQLVRSRALLG</sequence>
<dbReference type="Proteomes" id="UP000267464">
    <property type="component" value="Unassembled WGS sequence"/>
</dbReference>
<dbReference type="AlphaFoldDB" id="A0A3N7HGP3"/>
<comment type="caution">
    <text evidence="1">The sequence shown here is derived from an EMBL/GenBank/DDBJ whole genome shotgun (WGS) entry which is preliminary data.</text>
</comment>
<accession>A0A3N7HGP3</accession>
<gene>
    <name evidence="1" type="ORF">DZC73_29310</name>
</gene>
<organism evidence="1 2">
    <name type="scientific">Piscinibacter terrae</name>
    <dbReference type="NCBI Taxonomy" id="2496871"/>
    <lineage>
        <taxon>Bacteria</taxon>
        <taxon>Pseudomonadati</taxon>
        <taxon>Pseudomonadota</taxon>
        <taxon>Betaproteobacteria</taxon>
        <taxon>Burkholderiales</taxon>
        <taxon>Sphaerotilaceae</taxon>
        <taxon>Piscinibacter</taxon>
    </lineage>
</organism>
<reference evidence="1 2" key="1">
    <citation type="submission" date="2018-08" db="EMBL/GenBank/DDBJ databases">
        <authorList>
            <person name="Khan S.A."/>
            <person name="Jeon C.O."/>
            <person name="Chun B.H."/>
            <person name="Jeong S.E."/>
        </authorList>
    </citation>
    <scope>NUCLEOTIDE SEQUENCE [LARGE SCALE GENOMIC DNA]</scope>
    <source>
        <strain evidence="1 2">S-16</strain>
    </source>
</reference>
<keyword evidence="2" id="KW-1185">Reference proteome</keyword>
<evidence type="ECO:0000313" key="2">
    <source>
        <dbReference type="Proteomes" id="UP000267464"/>
    </source>
</evidence>
<evidence type="ECO:0000313" key="1">
    <source>
        <dbReference type="EMBL" id="RQP21160.1"/>
    </source>
</evidence>